<dbReference type="Gene3D" id="1.20.1050.60">
    <property type="entry name" value="alpha-1,2-mannosidase"/>
    <property type="match status" value="1"/>
</dbReference>
<comment type="cofactor">
    <cofactor evidence="1">
        <name>Ca(2+)</name>
        <dbReference type="ChEBI" id="CHEBI:29108"/>
    </cofactor>
</comment>
<dbReference type="FunFam" id="3.30.2080.10:FF:000001">
    <property type="entry name" value="Alpha-1,2-mannosidase subfamily"/>
    <property type="match status" value="1"/>
</dbReference>
<feature type="domain" description="Glycosyl hydrolase family 92" evidence="4">
    <location>
        <begin position="280"/>
        <end position="743"/>
    </location>
</feature>
<dbReference type="AlphaFoldDB" id="A0A840CZV9"/>
<comment type="caution">
    <text evidence="6">The sequence shown here is derived from an EMBL/GenBank/DDBJ whole genome shotgun (WGS) entry which is preliminary data.</text>
</comment>
<evidence type="ECO:0000256" key="3">
    <source>
        <dbReference type="ARBA" id="ARBA00022837"/>
    </source>
</evidence>
<keyword evidence="7" id="KW-1185">Reference proteome</keyword>
<organism evidence="6 7">
    <name type="scientific">Bacteroides reticulotermitis</name>
    <dbReference type="NCBI Taxonomy" id="1133319"/>
    <lineage>
        <taxon>Bacteria</taxon>
        <taxon>Pseudomonadati</taxon>
        <taxon>Bacteroidota</taxon>
        <taxon>Bacteroidia</taxon>
        <taxon>Bacteroidales</taxon>
        <taxon>Bacteroidaceae</taxon>
        <taxon>Bacteroides</taxon>
    </lineage>
</organism>
<dbReference type="EMBL" id="JACIER010000017">
    <property type="protein sequence ID" value="MBB4045717.1"/>
    <property type="molecule type" value="Genomic_DNA"/>
</dbReference>
<dbReference type="GO" id="GO:0005829">
    <property type="term" value="C:cytosol"/>
    <property type="evidence" value="ECO:0007669"/>
    <property type="project" value="TreeGrafter"/>
</dbReference>
<dbReference type="RefSeq" id="WP_244978118.1">
    <property type="nucleotide sequence ID" value="NZ_JACIER010000017.1"/>
</dbReference>
<proteinExistence type="predicted"/>
<reference evidence="6" key="1">
    <citation type="submission" date="2020-08" db="EMBL/GenBank/DDBJ databases">
        <title>Genomic Encyclopedia of Type Strains, Phase IV (KMG-IV): sequencing the most valuable type-strain genomes for metagenomic binning, comparative biology and taxonomic classification.</title>
        <authorList>
            <person name="Goeker M."/>
        </authorList>
    </citation>
    <scope>NUCLEOTIDE SEQUENCE [LARGE SCALE GENOMIC DNA]</scope>
    <source>
        <strain evidence="6">DSM 105720</strain>
    </source>
</reference>
<dbReference type="InterPro" id="IPR050883">
    <property type="entry name" value="PNGase"/>
</dbReference>
<comment type="subunit">
    <text evidence="2">Monomer.</text>
</comment>
<dbReference type="InterPro" id="IPR008928">
    <property type="entry name" value="6-hairpin_glycosidase_sf"/>
</dbReference>
<dbReference type="InterPro" id="IPR005887">
    <property type="entry name" value="GH92_a_mannosidase_put"/>
</dbReference>
<dbReference type="InterPro" id="IPR012939">
    <property type="entry name" value="Glyco_hydro_92"/>
</dbReference>
<dbReference type="SUPFAM" id="SSF48208">
    <property type="entry name" value="Six-hairpin glycosidases"/>
    <property type="match status" value="1"/>
</dbReference>
<evidence type="ECO:0000259" key="4">
    <source>
        <dbReference type="Pfam" id="PF07971"/>
    </source>
</evidence>
<dbReference type="Gene3D" id="2.70.98.10">
    <property type="match status" value="1"/>
</dbReference>
<evidence type="ECO:0000259" key="5">
    <source>
        <dbReference type="Pfam" id="PF17678"/>
    </source>
</evidence>
<feature type="domain" description="Glycosyl hydrolase family 92 N-terminal" evidence="5">
    <location>
        <begin position="44"/>
        <end position="274"/>
    </location>
</feature>
<evidence type="ECO:0000313" key="6">
    <source>
        <dbReference type="EMBL" id="MBB4045717.1"/>
    </source>
</evidence>
<evidence type="ECO:0000313" key="7">
    <source>
        <dbReference type="Proteomes" id="UP000560658"/>
    </source>
</evidence>
<dbReference type="GO" id="GO:0000224">
    <property type="term" value="F:peptide-N4-(N-acetyl-beta-glucosaminyl)asparagine amidase activity"/>
    <property type="evidence" value="ECO:0007669"/>
    <property type="project" value="TreeGrafter"/>
</dbReference>
<dbReference type="Pfam" id="PF07971">
    <property type="entry name" value="Glyco_hydro_92"/>
    <property type="match status" value="1"/>
</dbReference>
<dbReference type="FunFam" id="1.20.1050.60:FF:000001">
    <property type="entry name" value="Putative alpha-1,2-mannosidase"/>
    <property type="match status" value="1"/>
</dbReference>
<dbReference type="NCBIfam" id="TIGR01180">
    <property type="entry name" value="aman2_put"/>
    <property type="match status" value="1"/>
</dbReference>
<dbReference type="InterPro" id="IPR041371">
    <property type="entry name" value="GH92_N"/>
</dbReference>
<dbReference type="Pfam" id="PF17678">
    <property type="entry name" value="Glyco_hydro_92N"/>
    <property type="match status" value="1"/>
</dbReference>
<evidence type="ECO:0000256" key="1">
    <source>
        <dbReference type="ARBA" id="ARBA00001913"/>
    </source>
</evidence>
<evidence type="ECO:0000256" key="2">
    <source>
        <dbReference type="ARBA" id="ARBA00011245"/>
    </source>
</evidence>
<protein>
    <submittedName>
        <fullName evidence="6">Alpha-1,2-mannosidase</fullName>
    </submittedName>
</protein>
<dbReference type="InterPro" id="IPR014718">
    <property type="entry name" value="GH-type_carb-bd"/>
</dbReference>
<dbReference type="PANTHER" id="PTHR12143:SF39">
    <property type="entry name" value="SECRETED PROTEIN"/>
    <property type="match status" value="1"/>
</dbReference>
<dbReference type="PANTHER" id="PTHR12143">
    <property type="entry name" value="PEPTIDE N-GLYCANASE PNGASE -RELATED"/>
    <property type="match status" value="1"/>
</dbReference>
<name>A0A840CZV9_9BACE</name>
<dbReference type="Gene3D" id="3.30.2080.10">
    <property type="entry name" value="GH92 mannosidase domain"/>
    <property type="match status" value="1"/>
</dbReference>
<keyword evidence="3" id="KW-0106">Calcium</keyword>
<dbReference type="GO" id="GO:0006516">
    <property type="term" value="P:glycoprotein catabolic process"/>
    <property type="evidence" value="ECO:0007669"/>
    <property type="project" value="TreeGrafter"/>
</dbReference>
<dbReference type="GO" id="GO:0005975">
    <property type="term" value="P:carbohydrate metabolic process"/>
    <property type="evidence" value="ECO:0007669"/>
    <property type="project" value="InterPro"/>
</dbReference>
<dbReference type="Proteomes" id="UP000560658">
    <property type="component" value="Unassembled WGS sequence"/>
</dbReference>
<dbReference type="Gene3D" id="1.20.1610.10">
    <property type="entry name" value="alpha-1,2-mannosidases domains"/>
    <property type="match status" value="1"/>
</dbReference>
<accession>A0A840CZV9</accession>
<gene>
    <name evidence="6" type="ORF">GGR06_003536</name>
</gene>
<dbReference type="GO" id="GO:0030246">
    <property type="term" value="F:carbohydrate binding"/>
    <property type="evidence" value="ECO:0007669"/>
    <property type="project" value="InterPro"/>
</dbReference>
<sequence length="762" mass="86137">MKQITKRRQLEELKLFTLICCFLGIATSGIAQHDYAKSEGLLQYVDPYIGSGFHGHVFVGTSVPYGMVQLGPNNIHKGWDWCSGYHYSDSILIGFSHTHLSGTGCTDLGDVLIMPLNEIRTPRGNQDDISGGYASTYSHKNEITRPEYYSLILDRYNIKAELTATDRVGFHRYTYPAGKPASILIDLREGNGSNAYDSYIRQIDDYTVEGYRYVRGWSPSRKVYFVLKSDQKIEKFTAYDDNTPKPWNQLKVESVKSVLTFGNVKEVKLKVAISSVSCDNAALNLQTELPHWDFDKVVQMSSERWNKQLEKMVVESNDEAAKRVFYTAHYHTMIAPTRYCDVDGAYRGMNDMIYTDPKKANYTTLSLWDTYRALNPLMTITQSERVDDVVNSMLSIYRQQDKLPIWPLMSGETNCMPGYSSVPVIADAYLKGFTGFNASEALQAMKATATYERQNGVPFVMEKGYIPADRVHEATSIAMEYAVDDWGIAAMAQKMGRTADYETFSKRAHYYKNYFDSSIHFIRPKLEDGSWRTPYDPARSIHGVGDFCEGNGWQYTFFAPQDPYGLINLFGGDKPFTNKLDLFFANNDSMGEGASSDITGLIGQYAHGNEPSHHIAYLYAYAGEQWKTAEKVRFIMRDFYTDQPDGIIGNEDCGQMSAWYLLSAMGFYQVNPSDGVFTFGSPAFNKVVVKVRGNKVFTVEAPNNSKENIYIQKVYLNGKPYAKSYITYDDIISGSTLTFVMGKKPNKNFGKAFADRPVVLNK</sequence>